<evidence type="ECO:0000313" key="9">
    <source>
        <dbReference type="Proteomes" id="UP000746595"/>
    </source>
</evidence>
<evidence type="ECO:0000313" key="8">
    <source>
        <dbReference type="EMBL" id="NKG20516.1"/>
    </source>
</evidence>
<feature type="transmembrane region" description="Helical" evidence="6">
    <location>
        <begin position="86"/>
        <end position="104"/>
    </location>
</feature>
<feature type="transmembrane region" description="Helical" evidence="6">
    <location>
        <begin position="254"/>
        <end position="274"/>
    </location>
</feature>
<feature type="transmembrane region" description="Helical" evidence="6">
    <location>
        <begin position="111"/>
        <end position="132"/>
    </location>
</feature>
<dbReference type="RefSeq" id="WP_168151383.1">
    <property type="nucleotide sequence ID" value="NZ_JAAWVT010000002.1"/>
</dbReference>
<organism evidence="8 9">
    <name type="scientific">Paeniglutamicibacter terrestris</name>
    <dbReference type="NCBI Taxonomy" id="2723403"/>
    <lineage>
        <taxon>Bacteria</taxon>
        <taxon>Bacillati</taxon>
        <taxon>Actinomycetota</taxon>
        <taxon>Actinomycetes</taxon>
        <taxon>Micrococcales</taxon>
        <taxon>Micrococcaceae</taxon>
        <taxon>Paeniglutamicibacter</taxon>
    </lineage>
</organism>
<dbReference type="PANTHER" id="PTHR34697">
    <property type="entry name" value="PHOSPHATIDYLGLYCEROL LYSYLTRANSFERASE"/>
    <property type="match status" value="1"/>
</dbReference>
<name>A0ABX1G4I4_9MICC</name>
<proteinExistence type="predicted"/>
<dbReference type="PANTHER" id="PTHR34697:SF2">
    <property type="entry name" value="PHOSPHATIDYLGLYCEROL LYSYLTRANSFERASE"/>
    <property type="match status" value="1"/>
</dbReference>
<evidence type="ECO:0000256" key="6">
    <source>
        <dbReference type="SAM" id="Phobius"/>
    </source>
</evidence>
<sequence>MPREHQQPHRMPRRSVIGSMRGVLAAAPFTVVLWLAVAAGGVLSGGLLRDIGQEPWFAQLSYGLPAFDTGNWFTTITGMFVLSEPVAYLSVLLLIPLGVGWLEVTRGSKTALLTFFGGQLGSILLTAATLLLFRDLGSTWIDALARDVDTGPSGGIFAAITMAACHVRQPWRGRWQFLLLGVAILGSTLFGEIPDVEHSAAIILVLIIMHRTISRPKLREQRFIAWVGLMALVSVQILTIIVPTHGPFGPTQAGGAHIAVLFDAAVALTLANGLRSGRRLAWLGALTLATLNLLRGALGITLVLTIGPQLPRNGGLISLAAAVAGLWLLLAAHLVISRRAFGVRRHRRLRSGVRQPPLERADIVTALKEHGGGTLSWMGTWEGTEHHRSPGGTLLSYQIHAGCAIALGDPVGPVADRDAAMEDFASTAEHAGLIPCFFSTSRPPGAPADRWRVMTIAEDIIVELRGLEFSGKVFSDVRTSLNRARRENIAFRMTLLIDEPASVLRQLEEISEAWAGDKPLPQMRFTLGTLAEARDPAVRLAVAQDPTGQILGFLSWLPVHAPGGTVTGWTLDLMRRKVGVFSPVMEFLIASSLRTFAAECAAFASLSGAPLAGTSSVSGSEPVDRVLTAISRALEPLYGFSSLRAFKSKFNPRSTPMYLVYRDEADLPRLAGALARAYWPEASWRELAREGLGTLRELRTQRAKV</sequence>
<evidence type="ECO:0000256" key="1">
    <source>
        <dbReference type="ARBA" id="ARBA00004651"/>
    </source>
</evidence>
<dbReference type="InterPro" id="IPR051211">
    <property type="entry name" value="PG_lysyltransferase"/>
</dbReference>
<gene>
    <name evidence="8" type="ORF">HED64_07295</name>
</gene>
<comment type="caution">
    <text evidence="8">The sequence shown here is derived from an EMBL/GenBank/DDBJ whole genome shotgun (WGS) entry which is preliminary data.</text>
</comment>
<evidence type="ECO:0000259" key="7">
    <source>
        <dbReference type="Pfam" id="PF09924"/>
    </source>
</evidence>
<protein>
    <submittedName>
        <fullName evidence="8">DUF2156 domain-containing protein</fullName>
    </submittedName>
</protein>
<accession>A0ABX1G4I4</accession>
<comment type="subcellular location">
    <subcellularLocation>
        <location evidence="1">Cell membrane</location>
        <topology evidence="1">Multi-pass membrane protein</topology>
    </subcellularLocation>
</comment>
<dbReference type="Proteomes" id="UP000746595">
    <property type="component" value="Unassembled WGS sequence"/>
</dbReference>
<keyword evidence="4 6" id="KW-1133">Transmembrane helix</keyword>
<keyword evidence="2" id="KW-1003">Cell membrane</keyword>
<feature type="transmembrane region" description="Helical" evidence="6">
    <location>
        <begin position="281"/>
        <end position="304"/>
    </location>
</feature>
<reference evidence="8 9" key="1">
    <citation type="submission" date="2020-04" db="EMBL/GenBank/DDBJ databases">
        <title>Paeniglutamicibacter sp. ANT13_2, a novel actinomycete isolated from sediment in Antarctica.</title>
        <authorList>
            <person name="Sakdapetsiri C."/>
            <person name="Pinyakong O."/>
        </authorList>
    </citation>
    <scope>NUCLEOTIDE SEQUENCE [LARGE SCALE GENOMIC DNA]</scope>
    <source>
        <strain evidence="8 9">ANT13_2</strain>
    </source>
</reference>
<feature type="transmembrane region" description="Helical" evidence="6">
    <location>
        <begin position="223"/>
        <end position="242"/>
    </location>
</feature>
<feature type="domain" description="Phosphatidylglycerol lysyltransferase C-terminal" evidence="7">
    <location>
        <begin position="367"/>
        <end position="661"/>
    </location>
</feature>
<keyword evidence="5 6" id="KW-0472">Membrane</keyword>
<evidence type="ECO:0000256" key="4">
    <source>
        <dbReference type="ARBA" id="ARBA00022989"/>
    </source>
</evidence>
<feature type="transmembrane region" description="Helical" evidence="6">
    <location>
        <begin position="316"/>
        <end position="336"/>
    </location>
</feature>
<dbReference type="Pfam" id="PF09924">
    <property type="entry name" value="LPG_synthase_C"/>
    <property type="match status" value="1"/>
</dbReference>
<keyword evidence="9" id="KW-1185">Reference proteome</keyword>
<dbReference type="EMBL" id="JAAWVT010000002">
    <property type="protein sequence ID" value="NKG20516.1"/>
    <property type="molecule type" value="Genomic_DNA"/>
</dbReference>
<evidence type="ECO:0000256" key="2">
    <source>
        <dbReference type="ARBA" id="ARBA00022475"/>
    </source>
</evidence>
<evidence type="ECO:0000256" key="3">
    <source>
        <dbReference type="ARBA" id="ARBA00022692"/>
    </source>
</evidence>
<keyword evidence="3 6" id="KW-0812">Transmembrane</keyword>
<feature type="transmembrane region" description="Helical" evidence="6">
    <location>
        <begin position="152"/>
        <end position="168"/>
    </location>
</feature>
<evidence type="ECO:0000256" key="5">
    <source>
        <dbReference type="ARBA" id="ARBA00023136"/>
    </source>
</evidence>
<dbReference type="InterPro" id="IPR024320">
    <property type="entry name" value="LPG_synthase_C"/>
</dbReference>